<protein>
    <submittedName>
        <fullName evidence="1">Uncharacterized protein</fullName>
    </submittedName>
</protein>
<name>A0AA88PR57_9TELE</name>
<evidence type="ECO:0000313" key="1">
    <source>
        <dbReference type="EMBL" id="KAK2900759.1"/>
    </source>
</evidence>
<proteinExistence type="predicted"/>
<accession>A0AA88PR57</accession>
<keyword evidence="2" id="KW-1185">Reference proteome</keyword>
<dbReference type="EMBL" id="JAUYZG010000008">
    <property type="protein sequence ID" value="KAK2900759.1"/>
    <property type="molecule type" value="Genomic_DNA"/>
</dbReference>
<organism evidence="1 2">
    <name type="scientific">Cirrhinus molitorella</name>
    <name type="common">mud carp</name>
    <dbReference type="NCBI Taxonomy" id="172907"/>
    <lineage>
        <taxon>Eukaryota</taxon>
        <taxon>Metazoa</taxon>
        <taxon>Chordata</taxon>
        <taxon>Craniata</taxon>
        <taxon>Vertebrata</taxon>
        <taxon>Euteleostomi</taxon>
        <taxon>Actinopterygii</taxon>
        <taxon>Neopterygii</taxon>
        <taxon>Teleostei</taxon>
        <taxon>Ostariophysi</taxon>
        <taxon>Cypriniformes</taxon>
        <taxon>Cyprinidae</taxon>
        <taxon>Labeoninae</taxon>
        <taxon>Labeonini</taxon>
        <taxon>Cirrhinus</taxon>
    </lineage>
</organism>
<reference evidence="1" key="1">
    <citation type="submission" date="2023-08" db="EMBL/GenBank/DDBJ databases">
        <title>Chromosome-level Genome Assembly of mud carp (Cirrhinus molitorella).</title>
        <authorList>
            <person name="Liu H."/>
        </authorList>
    </citation>
    <scope>NUCLEOTIDE SEQUENCE</scope>
    <source>
        <strain evidence="1">Prfri</strain>
        <tissue evidence="1">Muscle</tissue>
    </source>
</reference>
<comment type="caution">
    <text evidence="1">The sequence shown here is derived from an EMBL/GenBank/DDBJ whole genome shotgun (WGS) entry which is preliminary data.</text>
</comment>
<gene>
    <name evidence="1" type="ORF">Q8A67_008874</name>
</gene>
<dbReference type="AlphaFoldDB" id="A0AA88PR57"/>
<evidence type="ECO:0000313" key="2">
    <source>
        <dbReference type="Proteomes" id="UP001187343"/>
    </source>
</evidence>
<dbReference type="Proteomes" id="UP001187343">
    <property type="component" value="Unassembled WGS sequence"/>
</dbReference>
<sequence length="112" mass="12433">MATADSKVPFVEKDSNQKAVEPMFDYGDQAVCSNQWEHVIQSNDAWERGIEVKVSWPPQHLKCSRCTQRKFVLVLTGLTGSDVAGAALSTDGQQCDSVKRWMSHGTRALHTP</sequence>